<dbReference type="RefSeq" id="WP_052652022.1">
    <property type="nucleotide sequence ID" value="NZ_CCXS01000001.1"/>
</dbReference>
<evidence type="ECO:0008006" key="3">
    <source>
        <dbReference type="Google" id="ProtNLM"/>
    </source>
</evidence>
<protein>
    <recommendedName>
        <fullName evidence="3">Riboflavin biosynthesis RibT protein</fullName>
    </recommendedName>
</protein>
<evidence type="ECO:0000313" key="2">
    <source>
        <dbReference type="Proteomes" id="UP000043699"/>
    </source>
</evidence>
<dbReference type="InterPro" id="IPR016181">
    <property type="entry name" value="Acyl_CoA_acyltransferase"/>
</dbReference>
<dbReference type="SUPFAM" id="SSF55729">
    <property type="entry name" value="Acyl-CoA N-acyltransferases (Nat)"/>
    <property type="match status" value="1"/>
</dbReference>
<evidence type="ECO:0000313" key="1">
    <source>
        <dbReference type="EMBL" id="CEG23243.1"/>
    </source>
</evidence>
<keyword evidence="2" id="KW-1185">Reference proteome</keyword>
<dbReference type="OrthoDB" id="2189687at2"/>
<sequence>MLSRYKKSYRKIAMGLLALVVKDKELRSLQQLIDLYESDPLYQLYIWKENEKIVGLIGVAKEANEFNVQHLSIIPSYAKDEIAEKMLASLQEISRFEKMRIANEADEESLPVSKGIASMEQAIS</sequence>
<dbReference type="EMBL" id="CCXS01000001">
    <property type="protein sequence ID" value="CEG23243.1"/>
    <property type="molecule type" value="Genomic_DNA"/>
</dbReference>
<dbReference type="STRING" id="1499687.BN1080_02193"/>
<organism evidence="1 2">
    <name type="scientific">Planococcus massiliensis</name>
    <dbReference type="NCBI Taxonomy" id="1499687"/>
    <lineage>
        <taxon>Bacteria</taxon>
        <taxon>Bacillati</taxon>
        <taxon>Bacillota</taxon>
        <taxon>Bacilli</taxon>
        <taxon>Bacillales</taxon>
        <taxon>Caryophanaceae</taxon>
        <taxon>Planococcus</taxon>
    </lineage>
</organism>
<proteinExistence type="predicted"/>
<dbReference type="AlphaFoldDB" id="A0A098ELS5"/>
<reference evidence="1 2" key="1">
    <citation type="submission" date="2014-09" db="EMBL/GenBank/DDBJ databases">
        <authorList>
            <person name="Urmite Genomes Urmite Genomes"/>
        </authorList>
    </citation>
    <scope>NUCLEOTIDE SEQUENCE [LARGE SCALE GENOMIC DNA]</scope>
    <source>
        <strain evidence="1 2">ES2</strain>
    </source>
</reference>
<dbReference type="Proteomes" id="UP000043699">
    <property type="component" value="Unassembled WGS sequence"/>
</dbReference>
<name>A0A098ELS5_9BACL</name>
<gene>
    <name evidence="1" type="ORF">BN1080_02193</name>
</gene>
<accession>A0A098ELS5</accession>
<dbReference type="Gene3D" id="3.40.630.30">
    <property type="match status" value="1"/>
</dbReference>